<keyword evidence="3" id="KW-1185">Reference proteome</keyword>
<feature type="compositionally biased region" description="Low complexity" evidence="1">
    <location>
        <begin position="51"/>
        <end position="67"/>
    </location>
</feature>
<feature type="compositionally biased region" description="Basic and acidic residues" evidence="1">
    <location>
        <begin position="27"/>
        <end position="39"/>
    </location>
</feature>
<dbReference type="Proteomes" id="UP001044222">
    <property type="component" value="Unassembled WGS sequence"/>
</dbReference>
<dbReference type="EMBL" id="JAFIRN010000005">
    <property type="protein sequence ID" value="KAG5849194.1"/>
    <property type="molecule type" value="Genomic_DNA"/>
</dbReference>
<evidence type="ECO:0000313" key="2">
    <source>
        <dbReference type="EMBL" id="KAG5849194.1"/>
    </source>
</evidence>
<dbReference type="AlphaFoldDB" id="A0A9D3RZ64"/>
<organism evidence="2 3">
    <name type="scientific">Anguilla anguilla</name>
    <name type="common">European freshwater eel</name>
    <name type="synonym">Muraena anguilla</name>
    <dbReference type="NCBI Taxonomy" id="7936"/>
    <lineage>
        <taxon>Eukaryota</taxon>
        <taxon>Metazoa</taxon>
        <taxon>Chordata</taxon>
        <taxon>Craniata</taxon>
        <taxon>Vertebrata</taxon>
        <taxon>Euteleostomi</taxon>
        <taxon>Actinopterygii</taxon>
        <taxon>Neopterygii</taxon>
        <taxon>Teleostei</taxon>
        <taxon>Anguilliformes</taxon>
        <taxon>Anguillidae</taxon>
        <taxon>Anguilla</taxon>
    </lineage>
</organism>
<feature type="region of interest" description="Disordered" evidence="1">
    <location>
        <begin position="1"/>
        <end position="105"/>
    </location>
</feature>
<reference evidence="2" key="1">
    <citation type="submission" date="2021-01" db="EMBL/GenBank/DDBJ databases">
        <title>A chromosome-scale assembly of European eel, Anguilla anguilla.</title>
        <authorList>
            <person name="Henkel C."/>
            <person name="Jong-Raadsen S.A."/>
            <person name="Dufour S."/>
            <person name="Weltzien F.-A."/>
            <person name="Palstra A.P."/>
            <person name="Pelster B."/>
            <person name="Spaink H.P."/>
            <person name="Van Den Thillart G.E."/>
            <person name="Jansen H."/>
            <person name="Zahm M."/>
            <person name="Klopp C."/>
            <person name="Cedric C."/>
            <person name="Louis A."/>
            <person name="Berthelot C."/>
            <person name="Parey E."/>
            <person name="Roest Crollius H."/>
            <person name="Montfort J."/>
            <person name="Robinson-Rechavi M."/>
            <person name="Bucao C."/>
            <person name="Bouchez O."/>
            <person name="Gislard M."/>
            <person name="Lluch J."/>
            <person name="Milhes M."/>
            <person name="Lampietro C."/>
            <person name="Lopez Roques C."/>
            <person name="Donnadieu C."/>
            <person name="Braasch I."/>
            <person name="Desvignes T."/>
            <person name="Postlethwait J."/>
            <person name="Bobe J."/>
            <person name="Guiguen Y."/>
            <person name="Dirks R."/>
        </authorList>
    </citation>
    <scope>NUCLEOTIDE SEQUENCE</scope>
    <source>
        <strain evidence="2">Tag_6206</strain>
        <tissue evidence="2">Liver</tissue>
    </source>
</reference>
<evidence type="ECO:0000313" key="3">
    <source>
        <dbReference type="Proteomes" id="UP001044222"/>
    </source>
</evidence>
<comment type="caution">
    <text evidence="2">The sequence shown here is derived from an EMBL/GenBank/DDBJ whole genome shotgun (WGS) entry which is preliminary data.</text>
</comment>
<gene>
    <name evidence="2" type="ORF">ANANG_G00107390</name>
</gene>
<protein>
    <submittedName>
        <fullName evidence="2">Uncharacterized protein</fullName>
    </submittedName>
</protein>
<sequence length="204" mass="21365">MAQISSGNGFGQDVSPSPGSGRPKGAVGREEALRMEAEALAKLQREKRHTLPASLPSSSASSSSSAAKPLTGAPQGAASASRPEKDLIVFPESEAKKRAEQDRFQDIDVEKLTNEELEKLLLDDSFGVQSKVPRPSSLLGCNLSASYPGSQAFTPLSSTNGLTSSLPAFRAPDGLFLSLAAPPPFMAFQPIGATSPMVFQQPPP</sequence>
<proteinExistence type="predicted"/>
<feature type="compositionally biased region" description="Basic and acidic residues" evidence="1">
    <location>
        <begin position="82"/>
        <end position="105"/>
    </location>
</feature>
<evidence type="ECO:0000256" key="1">
    <source>
        <dbReference type="SAM" id="MobiDB-lite"/>
    </source>
</evidence>
<accession>A0A9D3RZ64</accession>
<name>A0A9D3RZ64_ANGAN</name>